<proteinExistence type="predicted"/>
<sequence>MTLKVYDIYPSVTNRNRKKLSWSDREYWTPTEAALMIVCITIFQWWILPRVRPVARVRRR</sequence>
<feature type="transmembrane region" description="Helical" evidence="1">
    <location>
        <begin position="27"/>
        <end position="48"/>
    </location>
</feature>
<dbReference type="AlphaFoldDB" id="A0A9P4SAB0"/>
<dbReference type="EMBL" id="MU006098">
    <property type="protein sequence ID" value="KAF2837948.1"/>
    <property type="molecule type" value="Genomic_DNA"/>
</dbReference>
<keyword evidence="3" id="KW-1185">Reference proteome</keyword>
<dbReference type="Proteomes" id="UP000799429">
    <property type="component" value="Unassembled WGS sequence"/>
</dbReference>
<name>A0A9P4SAB0_9PEZI</name>
<comment type="caution">
    <text evidence="2">The sequence shown here is derived from an EMBL/GenBank/DDBJ whole genome shotgun (WGS) entry which is preliminary data.</text>
</comment>
<protein>
    <submittedName>
        <fullName evidence="2">Uncharacterized protein</fullName>
    </submittedName>
</protein>
<keyword evidence="1" id="KW-0472">Membrane</keyword>
<keyword evidence="1" id="KW-0812">Transmembrane</keyword>
<gene>
    <name evidence="2" type="ORF">M501DRAFT_995206</name>
</gene>
<organism evidence="2 3">
    <name type="scientific">Patellaria atrata CBS 101060</name>
    <dbReference type="NCBI Taxonomy" id="1346257"/>
    <lineage>
        <taxon>Eukaryota</taxon>
        <taxon>Fungi</taxon>
        <taxon>Dikarya</taxon>
        <taxon>Ascomycota</taxon>
        <taxon>Pezizomycotina</taxon>
        <taxon>Dothideomycetes</taxon>
        <taxon>Dothideomycetes incertae sedis</taxon>
        <taxon>Patellariales</taxon>
        <taxon>Patellariaceae</taxon>
        <taxon>Patellaria</taxon>
    </lineage>
</organism>
<keyword evidence="1" id="KW-1133">Transmembrane helix</keyword>
<reference evidence="2" key="1">
    <citation type="journal article" date="2020" name="Stud. Mycol.">
        <title>101 Dothideomycetes genomes: a test case for predicting lifestyles and emergence of pathogens.</title>
        <authorList>
            <person name="Haridas S."/>
            <person name="Albert R."/>
            <person name="Binder M."/>
            <person name="Bloem J."/>
            <person name="Labutti K."/>
            <person name="Salamov A."/>
            <person name="Andreopoulos B."/>
            <person name="Baker S."/>
            <person name="Barry K."/>
            <person name="Bills G."/>
            <person name="Bluhm B."/>
            <person name="Cannon C."/>
            <person name="Castanera R."/>
            <person name="Culley D."/>
            <person name="Daum C."/>
            <person name="Ezra D."/>
            <person name="Gonzalez J."/>
            <person name="Henrissat B."/>
            <person name="Kuo A."/>
            <person name="Liang C."/>
            <person name="Lipzen A."/>
            <person name="Lutzoni F."/>
            <person name="Magnuson J."/>
            <person name="Mondo S."/>
            <person name="Nolan M."/>
            <person name="Ohm R."/>
            <person name="Pangilinan J."/>
            <person name="Park H.-J."/>
            <person name="Ramirez L."/>
            <person name="Alfaro M."/>
            <person name="Sun H."/>
            <person name="Tritt A."/>
            <person name="Yoshinaga Y."/>
            <person name="Zwiers L.-H."/>
            <person name="Turgeon B."/>
            <person name="Goodwin S."/>
            <person name="Spatafora J."/>
            <person name="Crous P."/>
            <person name="Grigoriev I."/>
        </authorList>
    </citation>
    <scope>NUCLEOTIDE SEQUENCE</scope>
    <source>
        <strain evidence="2">CBS 101060</strain>
    </source>
</reference>
<evidence type="ECO:0000313" key="3">
    <source>
        <dbReference type="Proteomes" id="UP000799429"/>
    </source>
</evidence>
<evidence type="ECO:0000256" key="1">
    <source>
        <dbReference type="SAM" id="Phobius"/>
    </source>
</evidence>
<accession>A0A9P4SAB0</accession>
<evidence type="ECO:0000313" key="2">
    <source>
        <dbReference type="EMBL" id="KAF2837948.1"/>
    </source>
</evidence>